<reference evidence="1" key="1">
    <citation type="submission" date="2021-06" db="EMBL/GenBank/DDBJ databases">
        <authorList>
            <person name="Kallberg Y."/>
            <person name="Tangrot J."/>
            <person name="Rosling A."/>
        </authorList>
    </citation>
    <scope>NUCLEOTIDE SEQUENCE</scope>
    <source>
        <strain evidence="1">FL966</strain>
    </source>
</reference>
<feature type="non-terminal residue" evidence="1">
    <location>
        <position position="1"/>
    </location>
</feature>
<evidence type="ECO:0000313" key="1">
    <source>
        <dbReference type="EMBL" id="CAG8822295.1"/>
    </source>
</evidence>
<name>A0A9N9PFV0_9GLOM</name>
<protein>
    <submittedName>
        <fullName evidence="1">10134_t:CDS:1</fullName>
    </submittedName>
</protein>
<gene>
    <name evidence="1" type="ORF">CPELLU_LOCUS19809</name>
</gene>
<dbReference type="Proteomes" id="UP000789759">
    <property type="component" value="Unassembled WGS sequence"/>
</dbReference>
<comment type="caution">
    <text evidence="1">The sequence shown here is derived from an EMBL/GenBank/DDBJ whole genome shotgun (WGS) entry which is preliminary data.</text>
</comment>
<keyword evidence="2" id="KW-1185">Reference proteome</keyword>
<organism evidence="1 2">
    <name type="scientific">Cetraspora pellucida</name>
    <dbReference type="NCBI Taxonomy" id="1433469"/>
    <lineage>
        <taxon>Eukaryota</taxon>
        <taxon>Fungi</taxon>
        <taxon>Fungi incertae sedis</taxon>
        <taxon>Mucoromycota</taxon>
        <taxon>Glomeromycotina</taxon>
        <taxon>Glomeromycetes</taxon>
        <taxon>Diversisporales</taxon>
        <taxon>Gigasporaceae</taxon>
        <taxon>Cetraspora</taxon>
    </lineage>
</organism>
<dbReference type="AlphaFoldDB" id="A0A9N9PFV0"/>
<sequence length="95" mass="10824">LRNISSDVQQENPMPDDLEDTIQALNLSCLIIVEEVLNILEENVVYKVSKDDQIIDELMYFFKNNEETIDLNETDNSHEIPVISISIAVSSLETI</sequence>
<dbReference type="EMBL" id="CAJVQA010051503">
    <property type="protein sequence ID" value="CAG8822295.1"/>
    <property type="molecule type" value="Genomic_DNA"/>
</dbReference>
<proteinExistence type="predicted"/>
<accession>A0A9N9PFV0</accession>
<feature type="non-terminal residue" evidence="1">
    <location>
        <position position="95"/>
    </location>
</feature>
<evidence type="ECO:0000313" key="2">
    <source>
        <dbReference type="Proteomes" id="UP000789759"/>
    </source>
</evidence>